<dbReference type="HOGENOM" id="CLU_014546_2_0_1"/>
<dbReference type="GO" id="GO:0016410">
    <property type="term" value="F:N-acyltransferase activity"/>
    <property type="evidence" value="ECO:0000318"/>
    <property type="project" value="GO_Central"/>
</dbReference>
<dbReference type="Gene3D" id="3.30.559.10">
    <property type="entry name" value="Chloramphenicol acetyltransferase-like domain"/>
    <property type="match status" value="2"/>
</dbReference>
<dbReference type="EnsemblPlants" id="KQK19563">
    <property type="protein sequence ID" value="KQK19563"/>
    <property type="gene ID" value="BRADI_1g49060v3"/>
</dbReference>
<dbReference type="Pfam" id="PF02458">
    <property type="entry name" value="Transferase"/>
    <property type="match status" value="1"/>
</dbReference>
<protein>
    <submittedName>
        <fullName evidence="2 3">Uncharacterized protein</fullName>
    </submittedName>
</protein>
<proteinExistence type="inferred from homology"/>
<dbReference type="OrthoDB" id="671439at2759"/>
<evidence type="ECO:0000313" key="2">
    <source>
        <dbReference type="EMBL" id="KQK19563.1"/>
    </source>
</evidence>
<gene>
    <name evidence="3" type="primary">LOC100836103</name>
    <name evidence="2" type="ORF">BRADI_1g49060v3</name>
</gene>
<evidence type="ECO:0000256" key="1">
    <source>
        <dbReference type="ARBA" id="ARBA00009861"/>
    </source>
</evidence>
<dbReference type="STRING" id="15368.I1H0Y3"/>
<dbReference type="GO" id="GO:0009805">
    <property type="term" value="P:coumarin biosynthetic process"/>
    <property type="evidence" value="ECO:0007669"/>
    <property type="project" value="EnsemblPlants"/>
</dbReference>
<dbReference type="EMBL" id="CM000880">
    <property type="protein sequence ID" value="KQK19563.1"/>
    <property type="molecule type" value="Genomic_DNA"/>
</dbReference>
<reference evidence="3" key="3">
    <citation type="submission" date="2018-08" db="UniProtKB">
        <authorList>
            <consortium name="EnsemblPlants"/>
        </authorList>
    </citation>
    <scope>IDENTIFICATION</scope>
    <source>
        <strain evidence="3">cv. Bd21</strain>
    </source>
</reference>
<accession>I1H0Y3</accession>
<sequence>MDPPPPPQLRVLDTVQLFAPPPHPRGESELSPSPLAPLSGLDADPNVLGVTFRSVRFFPPHPVSLDPLDTLQRAFAAALALFPQLAGSLRVLDRAAAVVVFSGSNAVPLVLAASDGLSVAEAVDADAPDSPLLDLLAPADVDAGVAGPALALQATRFACGGVALGMRVAHALCDGAGATRFLAAAARFARGEPVAPPVWARRELLGPRDPPRVVAPSFDTVLAPDYDAVGPYGGHGHEQQKLLKVCFHVSDVRVETLRARLSAEAAGVRLTTFEVLAAFIWRARVKANGTSPEETVKMVYSMNISKLLDPPLPEGYWGNVCVPVYVSLTSGDLLGRSLAETATLVRKSKREVDDEYVRSYVDFLELRRREGVTATAGRGGVSAFTDWRRLGHGEVDFGWGGPDAVLPLSWRILGSEEPCFLVPYGISDERRRRGFKVFVAVRETAVACFREEMEEILLLQQEERGNYSTAGKL</sequence>
<reference evidence="2" key="2">
    <citation type="submission" date="2017-06" db="EMBL/GenBank/DDBJ databases">
        <title>WGS assembly of Brachypodium distachyon.</title>
        <authorList>
            <consortium name="The International Brachypodium Initiative"/>
            <person name="Lucas S."/>
            <person name="Harmon-Smith M."/>
            <person name="Lail K."/>
            <person name="Tice H."/>
            <person name="Grimwood J."/>
            <person name="Bruce D."/>
            <person name="Barry K."/>
            <person name="Shu S."/>
            <person name="Lindquist E."/>
            <person name="Wang M."/>
            <person name="Pitluck S."/>
            <person name="Vogel J.P."/>
            <person name="Garvin D.F."/>
            <person name="Mockler T.C."/>
            <person name="Schmutz J."/>
            <person name="Rokhsar D."/>
            <person name="Bevan M.W."/>
        </authorList>
    </citation>
    <scope>NUCLEOTIDE SEQUENCE</scope>
    <source>
        <strain evidence="2">Bd21</strain>
    </source>
</reference>
<dbReference type="OMA" id="GATQFFN"/>
<name>I1H0Y3_BRADI</name>
<keyword evidence="4" id="KW-1185">Reference proteome</keyword>
<dbReference type="GeneID" id="100836103"/>
<reference evidence="2 3" key="1">
    <citation type="journal article" date="2010" name="Nature">
        <title>Genome sequencing and analysis of the model grass Brachypodium distachyon.</title>
        <authorList>
            <consortium name="International Brachypodium Initiative"/>
        </authorList>
    </citation>
    <scope>NUCLEOTIDE SEQUENCE [LARGE SCALE GENOMIC DNA]</scope>
    <source>
        <strain evidence="2 3">Bd21</strain>
    </source>
</reference>
<comment type="similarity">
    <text evidence="1">Belongs to the plant acyltransferase family.</text>
</comment>
<dbReference type="Gramene" id="KQK19563">
    <property type="protein sequence ID" value="KQK19563"/>
    <property type="gene ID" value="BRADI_1g49060v3"/>
</dbReference>
<dbReference type="AlphaFoldDB" id="I1H0Y3"/>
<dbReference type="InterPro" id="IPR050898">
    <property type="entry name" value="Plant_acyltransferase"/>
</dbReference>
<dbReference type="PANTHER" id="PTHR31147:SF33">
    <property type="entry name" value="N-HYDROXYCINNAMOYL_BENZOYLTRANSFERASE, PUTATIVE-RELATED"/>
    <property type="match status" value="1"/>
</dbReference>
<dbReference type="Proteomes" id="UP000008810">
    <property type="component" value="Chromosome 1"/>
</dbReference>
<dbReference type="eggNOG" id="ENOG502QUVF">
    <property type="taxonomic scope" value="Eukaryota"/>
</dbReference>
<dbReference type="InterPro" id="IPR023213">
    <property type="entry name" value="CAT-like_dom_sf"/>
</dbReference>
<evidence type="ECO:0000313" key="4">
    <source>
        <dbReference type="Proteomes" id="UP000008810"/>
    </source>
</evidence>
<dbReference type="PANTHER" id="PTHR31147">
    <property type="entry name" value="ACYL TRANSFERASE 4"/>
    <property type="match status" value="1"/>
</dbReference>
<dbReference type="KEGG" id="bdi:100836103"/>
<evidence type="ECO:0000313" key="3">
    <source>
        <dbReference type="EnsemblPlants" id="KQK19563"/>
    </source>
</evidence>
<organism evidence="3">
    <name type="scientific">Brachypodium distachyon</name>
    <name type="common">Purple false brome</name>
    <name type="synonym">Trachynia distachya</name>
    <dbReference type="NCBI Taxonomy" id="15368"/>
    <lineage>
        <taxon>Eukaryota</taxon>
        <taxon>Viridiplantae</taxon>
        <taxon>Streptophyta</taxon>
        <taxon>Embryophyta</taxon>
        <taxon>Tracheophyta</taxon>
        <taxon>Spermatophyta</taxon>
        <taxon>Magnoliopsida</taxon>
        <taxon>Liliopsida</taxon>
        <taxon>Poales</taxon>
        <taxon>Poaceae</taxon>
        <taxon>BOP clade</taxon>
        <taxon>Pooideae</taxon>
        <taxon>Stipodae</taxon>
        <taxon>Brachypodieae</taxon>
        <taxon>Brachypodium</taxon>
    </lineage>
</organism>
<dbReference type="RefSeq" id="XP_003561089.1">
    <property type="nucleotide sequence ID" value="XM_003561041.4"/>
</dbReference>
<dbReference type="FunCoup" id="I1H0Y3">
    <property type="interactions" value="54"/>
</dbReference>